<name>A0A645CWT3_9ZZZZ</name>
<evidence type="ECO:0000313" key="1">
    <source>
        <dbReference type="EMBL" id="MPM81315.1"/>
    </source>
</evidence>
<accession>A0A645CWT3</accession>
<reference evidence="1" key="1">
    <citation type="submission" date="2019-08" db="EMBL/GenBank/DDBJ databases">
        <authorList>
            <person name="Kucharzyk K."/>
            <person name="Murdoch R.W."/>
            <person name="Higgins S."/>
            <person name="Loffler F."/>
        </authorList>
    </citation>
    <scope>NUCLEOTIDE SEQUENCE</scope>
</reference>
<sequence length="259" mass="28147">MLRASRVAQATVEHHGCHPAASHLLAGNQRECAVGIKVALQHHRAARHPQRNAGQIVGTHVVQRAHHQQLVFLVQTQCGDVIEALPRHVAVGVHHALGTVGGAAGVHQSIQVVRLGRMLRHGSKRLAIGKRTTVALRRVVHPDGLQRIGHGSAQFLVGQQQTHTRVPGDVVHLVLAQAVVHRQEHGPHMADGQRQLQECGAVLHQQRHHVARTYAARHQHGGRALHALLQLGIAQALPVIDQRQAFGFGARPPRHTGTH</sequence>
<protein>
    <submittedName>
        <fullName evidence="1">Uncharacterized protein</fullName>
    </submittedName>
</protein>
<proteinExistence type="predicted"/>
<dbReference type="AntiFam" id="ANF00178">
    <property type="entry name" value="Shadow ORF (opposite dhbF)"/>
</dbReference>
<organism evidence="1">
    <name type="scientific">bioreactor metagenome</name>
    <dbReference type="NCBI Taxonomy" id="1076179"/>
    <lineage>
        <taxon>unclassified sequences</taxon>
        <taxon>metagenomes</taxon>
        <taxon>ecological metagenomes</taxon>
    </lineage>
</organism>
<comment type="caution">
    <text evidence="1">The sequence shown here is derived from an EMBL/GenBank/DDBJ whole genome shotgun (WGS) entry which is preliminary data.</text>
</comment>
<dbReference type="AlphaFoldDB" id="A0A645CWT3"/>
<dbReference type="EMBL" id="VSSQ01030692">
    <property type="protein sequence ID" value="MPM81315.1"/>
    <property type="molecule type" value="Genomic_DNA"/>
</dbReference>
<gene>
    <name evidence="1" type="ORF">SDC9_128367</name>
</gene>